<proteinExistence type="predicted"/>
<dbReference type="InterPro" id="IPR037185">
    <property type="entry name" value="EmrE-like"/>
</dbReference>
<evidence type="ECO:0000313" key="7">
    <source>
        <dbReference type="EMBL" id="KUG26738.1"/>
    </source>
</evidence>
<feature type="transmembrane region" description="Helical" evidence="5">
    <location>
        <begin position="72"/>
        <end position="90"/>
    </location>
</feature>
<feature type="transmembrane region" description="Helical" evidence="5">
    <location>
        <begin position="41"/>
        <end position="60"/>
    </location>
</feature>
<feature type="transmembrane region" description="Helical" evidence="5">
    <location>
        <begin position="222"/>
        <end position="242"/>
    </location>
</feature>
<feature type="transmembrane region" description="Helical" evidence="5">
    <location>
        <begin position="189"/>
        <end position="210"/>
    </location>
</feature>
<dbReference type="EMBL" id="LNQE01000414">
    <property type="protein sequence ID" value="KUG26738.1"/>
    <property type="molecule type" value="Genomic_DNA"/>
</dbReference>
<dbReference type="InterPro" id="IPR050638">
    <property type="entry name" value="AA-Vitamin_Transporters"/>
</dbReference>
<feature type="transmembrane region" description="Helical" evidence="5">
    <location>
        <begin position="12"/>
        <end position="35"/>
    </location>
</feature>
<keyword evidence="2 5" id="KW-0812">Transmembrane</keyword>
<dbReference type="SUPFAM" id="SSF103481">
    <property type="entry name" value="Multidrug resistance efflux transporter EmrE"/>
    <property type="match status" value="2"/>
</dbReference>
<dbReference type="GO" id="GO:0016020">
    <property type="term" value="C:membrane"/>
    <property type="evidence" value="ECO:0007669"/>
    <property type="project" value="UniProtKB-SubCell"/>
</dbReference>
<feature type="transmembrane region" description="Helical" evidence="5">
    <location>
        <begin position="157"/>
        <end position="177"/>
    </location>
</feature>
<evidence type="ECO:0000256" key="3">
    <source>
        <dbReference type="ARBA" id="ARBA00022989"/>
    </source>
</evidence>
<feature type="transmembrane region" description="Helical" evidence="5">
    <location>
        <begin position="126"/>
        <end position="145"/>
    </location>
</feature>
<sequence length="298" mass="32466">MNTGTGSDSNFKAYLAWGTICIIWGTTYLAIKIGVTDLPPFLFAGFRWMISGPIFLAVLLIRKYKLPAFSDIKHLAVVGILLLGFGNGLVVVGEQWLPSGLTSLLITTLPFWVVGIESFVPKGPKLNKIIVLGLMTGLTGVVIIFSENITDIWNTDYFLGIISLLLSMFAWGAGTVYSKYKSVTVHPLMGASFQMIIAGILQVLLGLSLGEWNDFHFTPESFYAFGYLTFVASILGYGSYMYAISKLPISFVSTYTYINPVIALTLGWLVLDETVSLEIVIGAVVIFVGVAIVKRGAD</sequence>
<feature type="domain" description="EamA" evidence="6">
    <location>
        <begin position="159"/>
        <end position="293"/>
    </location>
</feature>
<accession>A0A0W8G143</accession>
<gene>
    <name evidence="7" type="ORF">ASZ90_003421</name>
</gene>
<feature type="transmembrane region" description="Helical" evidence="5">
    <location>
        <begin position="275"/>
        <end position="293"/>
    </location>
</feature>
<dbReference type="Gene3D" id="1.10.3730.20">
    <property type="match status" value="1"/>
</dbReference>
<dbReference type="PANTHER" id="PTHR32322">
    <property type="entry name" value="INNER MEMBRANE TRANSPORTER"/>
    <property type="match status" value="1"/>
</dbReference>
<evidence type="ECO:0000256" key="4">
    <source>
        <dbReference type="ARBA" id="ARBA00023136"/>
    </source>
</evidence>
<organism evidence="7">
    <name type="scientific">hydrocarbon metagenome</name>
    <dbReference type="NCBI Taxonomy" id="938273"/>
    <lineage>
        <taxon>unclassified sequences</taxon>
        <taxon>metagenomes</taxon>
        <taxon>ecological metagenomes</taxon>
    </lineage>
</organism>
<dbReference type="Pfam" id="PF00892">
    <property type="entry name" value="EamA"/>
    <property type="match status" value="2"/>
</dbReference>
<evidence type="ECO:0000256" key="1">
    <source>
        <dbReference type="ARBA" id="ARBA00004141"/>
    </source>
</evidence>
<comment type="subcellular location">
    <subcellularLocation>
        <location evidence="1">Membrane</location>
        <topology evidence="1">Multi-pass membrane protein</topology>
    </subcellularLocation>
</comment>
<name>A0A0W8G143_9ZZZZ</name>
<keyword evidence="3 5" id="KW-1133">Transmembrane helix</keyword>
<feature type="domain" description="EamA" evidence="6">
    <location>
        <begin position="19"/>
        <end position="145"/>
    </location>
</feature>
<feature type="transmembrane region" description="Helical" evidence="5">
    <location>
        <begin position="249"/>
        <end position="269"/>
    </location>
</feature>
<dbReference type="AlphaFoldDB" id="A0A0W8G143"/>
<reference evidence="7" key="1">
    <citation type="journal article" date="2015" name="Proc. Natl. Acad. Sci. U.S.A.">
        <title>Networks of energetic and metabolic interactions define dynamics in microbial communities.</title>
        <authorList>
            <person name="Embree M."/>
            <person name="Liu J.K."/>
            <person name="Al-Bassam M.M."/>
            <person name="Zengler K."/>
        </authorList>
    </citation>
    <scope>NUCLEOTIDE SEQUENCE</scope>
</reference>
<dbReference type="InterPro" id="IPR000620">
    <property type="entry name" value="EamA_dom"/>
</dbReference>
<feature type="transmembrane region" description="Helical" evidence="5">
    <location>
        <begin position="96"/>
        <end position="114"/>
    </location>
</feature>
<protein>
    <submittedName>
        <fullName evidence="7">Permease of the drug/metabolite transporter (Dmt) superfamily</fullName>
    </submittedName>
</protein>
<evidence type="ECO:0000259" key="6">
    <source>
        <dbReference type="Pfam" id="PF00892"/>
    </source>
</evidence>
<evidence type="ECO:0000256" key="2">
    <source>
        <dbReference type="ARBA" id="ARBA00022692"/>
    </source>
</evidence>
<evidence type="ECO:0000256" key="5">
    <source>
        <dbReference type="SAM" id="Phobius"/>
    </source>
</evidence>
<comment type="caution">
    <text evidence="7">The sequence shown here is derived from an EMBL/GenBank/DDBJ whole genome shotgun (WGS) entry which is preliminary data.</text>
</comment>
<dbReference type="PANTHER" id="PTHR32322:SF2">
    <property type="entry name" value="EAMA DOMAIN-CONTAINING PROTEIN"/>
    <property type="match status" value="1"/>
</dbReference>
<keyword evidence="4 5" id="KW-0472">Membrane</keyword>